<gene>
    <name evidence="2" type="ORF">ACFQO8_05480</name>
</gene>
<feature type="transmembrane region" description="Helical" evidence="1">
    <location>
        <begin position="80"/>
        <end position="102"/>
    </location>
</feature>
<dbReference type="EMBL" id="JBHTCE010000001">
    <property type="protein sequence ID" value="MFC7389588.1"/>
    <property type="molecule type" value="Genomic_DNA"/>
</dbReference>
<name>A0ABW2PPV1_9BACL</name>
<keyword evidence="1" id="KW-1133">Transmembrane helix</keyword>
<evidence type="ECO:0000313" key="3">
    <source>
        <dbReference type="Proteomes" id="UP001596439"/>
    </source>
</evidence>
<keyword evidence="1" id="KW-0472">Membrane</keyword>
<organism evidence="2 3">
    <name type="scientific">Exiguobacterium aestuarii</name>
    <dbReference type="NCBI Taxonomy" id="273527"/>
    <lineage>
        <taxon>Bacteria</taxon>
        <taxon>Bacillati</taxon>
        <taxon>Bacillota</taxon>
        <taxon>Bacilli</taxon>
        <taxon>Bacillales</taxon>
        <taxon>Bacillales Family XII. Incertae Sedis</taxon>
        <taxon>Exiguobacterium</taxon>
    </lineage>
</organism>
<evidence type="ECO:0000313" key="2">
    <source>
        <dbReference type="EMBL" id="MFC7389588.1"/>
    </source>
</evidence>
<comment type="caution">
    <text evidence="2">The sequence shown here is derived from an EMBL/GenBank/DDBJ whole genome shotgun (WGS) entry which is preliminary data.</text>
</comment>
<keyword evidence="3" id="KW-1185">Reference proteome</keyword>
<sequence>MVTYVLAILIAIVVLYRFEKSSTPIQPLVQLLALAVIGRWLFMTIPNVQPTTSIIMLTALLIGLNGAAILSLFVPILSGLLLGIGPFVFYQFLGWLLVVVLVRLFRPLLLKSTVLFLILGLLSGFLYGWTTNLAFIEVVGMDVVKLLLLSFPFDFAHGISNVVFLIMIRPLFERIFLHQLG</sequence>
<evidence type="ECO:0000256" key="1">
    <source>
        <dbReference type="SAM" id="Phobius"/>
    </source>
</evidence>
<feature type="transmembrane region" description="Helical" evidence="1">
    <location>
        <begin position="155"/>
        <end position="172"/>
    </location>
</feature>
<feature type="transmembrane region" description="Helical" evidence="1">
    <location>
        <begin position="25"/>
        <end position="42"/>
    </location>
</feature>
<feature type="transmembrane region" description="Helical" evidence="1">
    <location>
        <begin position="114"/>
        <end position="135"/>
    </location>
</feature>
<reference evidence="3" key="1">
    <citation type="journal article" date="2019" name="Int. J. Syst. Evol. Microbiol.">
        <title>The Global Catalogue of Microorganisms (GCM) 10K type strain sequencing project: providing services to taxonomists for standard genome sequencing and annotation.</title>
        <authorList>
            <consortium name="The Broad Institute Genomics Platform"/>
            <consortium name="The Broad Institute Genome Sequencing Center for Infectious Disease"/>
            <person name="Wu L."/>
            <person name="Ma J."/>
        </authorList>
    </citation>
    <scope>NUCLEOTIDE SEQUENCE [LARGE SCALE GENOMIC DNA]</scope>
    <source>
        <strain evidence="3">CCUG 55590</strain>
    </source>
</reference>
<dbReference type="Proteomes" id="UP001596439">
    <property type="component" value="Unassembled WGS sequence"/>
</dbReference>
<accession>A0ABW2PPV1</accession>
<feature type="transmembrane region" description="Helical" evidence="1">
    <location>
        <begin position="54"/>
        <end position="74"/>
    </location>
</feature>
<evidence type="ECO:0008006" key="4">
    <source>
        <dbReference type="Google" id="ProtNLM"/>
    </source>
</evidence>
<dbReference type="RefSeq" id="WP_214787581.1">
    <property type="nucleotide sequence ID" value="NZ_JANIEL010000020.1"/>
</dbReference>
<protein>
    <recommendedName>
        <fullName evidence="4">ECF transporter S component</fullName>
    </recommendedName>
</protein>
<proteinExistence type="predicted"/>
<keyword evidence="1" id="KW-0812">Transmembrane</keyword>